<evidence type="ECO:0000256" key="5">
    <source>
        <dbReference type="ARBA" id="ARBA00023163"/>
    </source>
</evidence>
<dbReference type="SMART" id="SM00066">
    <property type="entry name" value="GAL4"/>
    <property type="match status" value="1"/>
</dbReference>
<feature type="region of interest" description="Disordered" evidence="7">
    <location>
        <begin position="1"/>
        <end position="22"/>
    </location>
</feature>
<evidence type="ECO:0000313" key="10">
    <source>
        <dbReference type="Proteomes" id="UP000055045"/>
    </source>
</evidence>
<feature type="region of interest" description="Disordered" evidence="7">
    <location>
        <begin position="649"/>
        <end position="715"/>
    </location>
</feature>
<dbReference type="InterPro" id="IPR007219">
    <property type="entry name" value="XnlR_reg_dom"/>
</dbReference>
<dbReference type="PANTHER" id="PTHR47338:SF23">
    <property type="entry name" value="ZN(II)2CYS6 TRANSCRIPTION FACTOR (EUROFUNG)"/>
    <property type="match status" value="1"/>
</dbReference>
<dbReference type="SMART" id="SM00906">
    <property type="entry name" value="Fungal_trans"/>
    <property type="match status" value="1"/>
</dbReference>
<keyword evidence="4" id="KW-0238">DNA-binding</keyword>
<evidence type="ECO:0000259" key="8">
    <source>
        <dbReference type="PROSITE" id="PS50048"/>
    </source>
</evidence>
<evidence type="ECO:0000313" key="9">
    <source>
        <dbReference type="EMBL" id="KUM59059.1"/>
    </source>
</evidence>
<dbReference type="GO" id="GO:0006351">
    <property type="term" value="P:DNA-templated transcription"/>
    <property type="evidence" value="ECO:0007669"/>
    <property type="project" value="InterPro"/>
</dbReference>
<dbReference type="CDD" id="cd00067">
    <property type="entry name" value="GAL4"/>
    <property type="match status" value="1"/>
</dbReference>
<comment type="caution">
    <text evidence="9">The sequence shown here is derived from an EMBL/GenBank/DDBJ whole genome shotgun (WGS) entry which is preliminary data.</text>
</comment>
<feature type="compositionally biased region" description="Basic and acidic residues" evidence="7">
    <location>
        <begin position="698"/>
        <end position="709"/>
    </location>
</feature>
<dbReference type="PROSITE" id="PS00463">
    <property type="entry name" value="ZN2_CY6_FUNGAL_1"/>
    <property type="match status" value="1"/>
</dbReference>
<accession>A0A101MEE3</accession>
<dbReference type="GO" id="GO:0005634">
    <property type="term" value="C:nucleus"/>
    <property type="evidence" value="ECO:0007669"/>
    <property type="project" value="UniProtKB-SubCell"/>
</dbReference>
<dbReference type="GO" id="GO:0003677">
    <property type="term" value="F:DNA binding"/>
    <property type="evidence" value="ECO:0007669"/>
    <property type="project" value="UniProtKB-KW"/>
</dbReference>
<keyword evidence="6" id="KW-0539">Nucleus</keyword>
<feature type="region of interest" description="Disordered" evidence="7">
    <location>
        <begin position="807"/>
        <end position="828"/>
    </location>
</feature>
<keyword evidence="5" id="KW-0804">Transcription</keyword>
<sequence length="828" mass="92936">MPPTSSHTESVDTNGQEPQDASKLHEDLPACQFCRKKKSRCSRTQPCGECTRSGVECVYDERRMKPGLRTGAMDQLYRRMETLENMFLGQEFLWQQMWKTVYPNELLSSANERSTNIEDLARRRDELKSALLRSSSSLDQREEEQQEEAVESASRPTKRRRCVPTTAPFIPVSVDEDTDGLLSTEIMTELVSFYFVNIHPWIPMLHVKRFWERMRSPDERPRISCILHAIIAVCVRFSQSKELDTGTKTSVAEQSRKRVILASTDCYSVEHLQALIIIAFETVSRTKKMTISLFWSTNPSSFWQIERGRGPSSWSIVGSTIGAVNQLQLAIEEDVLYRSTNSGESLIRRMVFLPPSRSWSEAEERRRIFWAVFLMDRFCSVSTGREVSLASDLKRRLPCEGAVWEKETEVCAPFFGISDSKDTAATSSLLSSGAINSDDLPIGGFAYNIEATESLTLVTNFFLDYPFIVADAEKARIWMMKFKELDLRLIQWKLYLPRRWREASVLNSDGVMDPNLTLAHITHNTAVILLHQAIAYPPPHWNNCSIKLPSTSSAETCLEAASEIAIIGHQFLSLSPIFTNPQFSFCLFIAGRMLLAHARYNQVIVPPALDTLIAGLLEISQRWIGRNENIGSTGDNLASTFAKRLVDAQNDSSATRRPSLDIRQTACWDGSKEQPPTQLPTGTSPFQPGIHKSGASNGEHHSEDMRRQSPPEPYGLDPFSLAFPPLPPSFQQGFPIFSASDPLSVYGQSDVYQANPQLNMQSQDPRLGLWQDANAAFGNDMTLQADLAQVFNPTPNSGQRISRYGVVQAESQESDKGPGDFPTDSING</sequence>
<dbReference type="Gene3D" id="4.10.240.10">
    <property type="entry name" value="Zn(2)-C6 fungal-type DNA-binding domain"/>
    <property type="match status" value="1"/>
</dbReference>
<protein>
    <recommendedName>
        <fullName evidence="8">Zn(2)-C6 fungal-type domain-containing protein</fullName>
    </recommendedName>
</protein>
<dbReference type="SUPFAM" id="SSF57701">
    <property type="entry name" value="Zn2/Cys6 DNA-binding domain"/>
    <property type="match status" value="1"/>
</dbReference>
<dbReference type="CDD" id="cd12148">
    <property type="entry name" value="fungal_TF_MHR"/>
    <property type="match status" value="1"/>
</dbReference>
<gene>
    <name evidence="9" type="ORF">ACN42_g8078</name>
</gene>
<dbReference type="Pfam" id="PF00172">
    <property type="entry name" value="Zn_clus"/>
    <property type="match status" value="1"/>
</dbReference>
<feature type="region of interest" description="Disordered" evidence="7">
    <location>
        <begin position="133"/>
        <end position="159"/>
    </location>
</feature>
<evidence type="ECO:0000256" key="4">
    <source>
        <dbReference type="ARBA" id="ARBA00023125"/>
    </source>
</evidence>
<dbReference type="InterPro" id="IPR036864">
    <property type="entry name" value="Zn2-C6_fun-type_DNA-bd_sf"/>
</dbReference>
<dbReference type="AlphaFoldDB" id="A0A101MEE3"/>
<dbReference type="Proteomes" id="UP000055045">
    <property type="component" value="Unassembled WGS sequence"/>
</dbReference>
<feature type="compositionally biased region" description="Polar residues" evidence="7">
    <location>
        <begin position="674"/>
        <end position="686"/>
    </location>
</feature>
<dbReference type="GO" id="GO:0000981">
    <property type="term" value="F:DNA-binding transcription factor activity, RNA polymerase II-specific"/>
    <property type="evidence" value="ECO:0007669"/>
    <property type="project" value="InterPro"/>
</dbReference>
<keyword evidence="10" id="KW-1185">Reference proteome</keyword>
<dbReference type="Pfam" id="PF04082">
    <property type="entry name" value="Fungal_trans"/>
    <property type="match status" value="1"/>
</dbReference>
<dbReference type="STRING" id="48697.A0A101MEE3"/>
<dbReference type="PANTHER" id="PTHR47338">
    <property type="entry name" value="ZN(II)2CYS6 TRANSCRIPTION FACTOR (EUROFUNG)-RELATED"/>
    <property type="match status" value="1"/>
</dbReference>
<dbReference type="InterPro" id="IPR050815">
    <property type="entry name" value="TF_fung"/>
</dbReference>
<reference evidence="9 10" key="1">
    <citation type="submission" date="2015-10" db="EMBL/GenBank/DDBJ databases">
        <title>Genome sequencing of Penicillium freii.</title>
        <authorList>
            <person name="Nguyen H.D."/>
            <person name="Visagie C.M."/>
            <person name="Seifert K.A."/>
        </authorList>
    </citation>
    <scope>NUCLEOTIDE SEQUENCE [LARGE SCALE GENOMIC DNA]</scope>
    <source>
        <strain evidence="9 10">DAOM 242723</strain>
    </source>
</reference>
<feature type="compositionally biased region" description="Acidic residues" evidence="7">
    <location>
        <begin position="141"/>
        <end position="150"/>
    </location>
</feature>
<evidence type="ECO:0000256" key="7">
    <source>
        <dbReference type="SAM" id="MobiDB-lite"/>
    </source>
</evidence>
<proteinExistence type="predicted"/>
<keyword evidence="3" id="KW-0805">Transcription regulation</keyword>
<feature type="domain" description="Zn(2)-C6 fungal-type" evidence="8">
    <location>
        <begin position="30"/>
        <end position="59"/>
    </location>
</feature>
<evidence type="ECO:0000256" key="3">
    <source>
        <dbReference type="ARBA" id="ARBA00023015"/>
    </source>
</evidence>
<organism evidence="9 10">
    <name type="scientific">Penicillium freii</name>
    <dbReference type="NCBI Taxonomy" id="48697"/>
    <lineage>
        <taxon>Eukaryota</taxon>
        <taxon>Fungi</taxon>
        <taxon>Dikarya</taxon>
        <taxon>Ascomycota</taxon>
        <taxon>Pezizomycotina</taxon>
        <taxon>Eurotiomycetes</taxon>
        <taxon>Eurotiomycetidae</taxon>
        <taxon>Eurotiales</taxon>
        <taxon>Aspergillaceae</taxon>
        <taxon>Penicillium</taxon>
    </lineage>
</organism>
<evidence type="ECO:0000256" key="2">
    <source>
        <dbReference type="ARBA" id="ARBA00022723"/>
    </source>
</evidence>
<evidence type="ECO:0000256" key="6">
    <source>
        <dbReference type="ARBA" id="ARBA00023242"/>
    </source>
</evidence>
<keyword evidence="2" id="KW-0479">Metal-binding</keyword>
<evidence type="ECO:0000256" key="1">
    <source>
        <dbReference type="ARBA" id="ARBA00004123"/>
    </source>
</evidence>
<dbReference type="PROSITE" id="PS50048">
    <property type="entry name" value="ZN2_CY6_FUNGAL_2"/>
    <property type="match status" value="1"/>
</dbReference>
<feature type="compositionally biased region" description="Polar residues" evidence="7">
    <location>
        <begin position="1"/>
        <end position="19"/>
    </location>
</feature>
<comment type="subcellular location">
    <subcellularLocation>
        <location evidence="1">Nucleus</location>
    </subcellularLocation>
</comment>
<name>A0A101MEE3_PENFR</name>
<dbReference type="GO" id="GO:0008270">
    <property type="term" value="F:zinc ion binding"/>
    <property type="evidence" value="ECO:0007669"/>
    <property type="project" value="InterPro"/>
</dbReference>
<dbReference type="InterPro" id="IPR001138">
    <property type="entry name" value="Zn2Cys6_DnaBD"/>
</dbReference>
<dbReference type="EMBL" id="LLXE01000245">
    <property type="protein sequence ID" value="KUM59059.1"/>
    <property type="molecule type" value="Genomic_DNA"/>
</dbReference>